<reference evidence="11" key="1">
    <citation type="journal article" date="2019" name="Int. J. Syst. Evol. Microbiol.">
        <title>The Global Catalogue of Microorganisms (GCM) 10K type strain sequencing project: providing services to taxonomists for standard genome sequencing and annotation.</title>
        <authorList>
            <consortium name="The Broad Institute Genomics Platform"/>
            <consortium name="The Broad Institute Genome Sequencing Center for Infectious Disease"/>
            <person name="Wu L."/>
            <person name="Ma J."/>
        </authorList>
    </citation>
    <scope>NUCLEOTIDE SEQUENCE [LARGE SCALE GENOMIC DNA]</scope>
    <source>
        <strain evidence="11">CCUG 60023</strain>
    </source>
</reference>
<dbReference type="InterPro" id="IPR001900">
    <property type="entry name" value="RNase_II/R"/>
</dbReference>
<dbReference type="SMART" id="SM00316">
    <property type="entry name" value="S1"/>
    <property type="match status" value="1"/>
</dbReference>
<dbReference type="Gene3D" id="2.40.50.140">
    <property type="entry name" value="Nucleic acid-binding proteins"/>
    <property type="match status" value="1"/>
</dbReference>
<keyword evidence="5 7" id="KW-0269">Exonuclease</keyword>
<feature type="region of interest" description="Disordered" evidence="8">
    <location>
        <begin position="727"/>
        <end position="768"/>
    </location>
</feature>
<dbReference type="NCBIfam" id="TIGR02063">
    <property type="entry name" value="RNase_R"/>
    <property type="match status" value="1"/>
</dbReference>
<dbReference type="InterPro" id="IPR012340">
    <property type="entry name" value="NA-bd_OB-fold"/>
</dbReference>
<dbReference type="InterPro" id="IPR050180">
    <property type="entry name" value="RNR_Ribonuclease"/>
</dbReference>
<dbReference type="EC" id="3.1.13.1" evidence="7"/>
<sequence length="768" mass="85202">MAPSPKRKKIPGLPSRAALLAWIKDNPDKTDKRSVARAFNLKGQQKIDLKAMLKDLAADGVLEKKGKRFAKPGTLPTVTVLDILTRDRDGGLLAKPVDWDEATGGKAPTVAIVQDRNAKGPTAGIGDRVLARIRNESGSYRAKVMKILDKDRGTVLGVYRANKKPEDGMAGRIEPVERKQDELMVLENAVGDAQDGDLVEVTIAKSGRYGLKRAKIERVIGDYRSEKAVSLIALHQHKIPIDFPDAVMKEAEKAGPADMKKREDWRELPLITIDPADAKDHDDAIYAAPDDNENNKGGFVVTVAIADVSWYVRPGSQMDQEAQKRGNSVYFPDRVVPMLPERISNELCSLKEDVDRPALAVRMIFDADGHKRSHTFHRIMMRSHARLAYTEAQDAIDGRDAPRAQPWLENVLKPLWQAYFALRKGRNDRGPLELDMPERKILLDENGNVDRVIVPPRLDAHKLVEEFMIQANVAAAETLERKKQPLIYRTHDAPSMAKLESLREFLRSLAIPLARAGQLRPTHFNDILRQVEETEHKELVNQVVLRSQSQAAYTQGNIGHFGLNLAKYAHFTSPIRRYADLIVHRALVGALGLGDGAITPEEEARLDVIAEEISLTERRAMLAERQTVDRLISAHLADKIGAEFDGRINGVTRAGLFVTLTETGADGFIPISKLGDDYYIYNETTHAVQGEHSGTLFQMGDEVRVKLIEATPLAGALLFQMISEGREGDALPRTKRSRPGSPSGKPKRPPKRAGGGNKFGQKRSSRGR</sequence>
<dbReference type="GO" id="GO:0008859">
    <property type="term" value="F:exoribonuclease II activity"/>
    <property type="evidence" value="ECO:0007669"/>
    <property type="project" value="UniProtKB-EC"/>
</dbReference>
<dbReference type="Pfam" id="PF17876">
    <property type="entry name" value="CSD2"/>
    <property type="match status" value="1"/>
</dbReference>
<protein>
    <recommendedName>
        <fullName evidence="7">Ribonuclease R</fullName>
        <shortName evidence="7">RNase R</shortName>
        <ecNumber evidence="7">3.1.13.1</ecNumber>
    </recommendedName>
</protein>
<dbReference type="PANTHER" id="PTHR23355">
    <property type="entry name" value="RIBONUCLEASE"/>
    <property type="match status" value="1"/>
</dbReference>
<dbReference type="PROSITE" id="PS50126">
    <property type="entry name" value="S1"/>
    <property type="match status" value="1"/>
</dbReference>
<name>A0ABW3FHT0_9HYPH</name>
<organism evidence="10 11">
    <name type="scientific">Pseudahrensia aquimaris</name>
    <dbReference type="NCBI Taxonomy" id="744461"/>
    <lineage>
        <taxon>Bacteria</taxon>
        <taxon>Pseudomonadati</taxon>
        <taxon>Pseudomonadota</taxon>
        <taxon>Alphaproteobacteria</taxon>
        <taxon>Hyphomicrobiales</taxon>
        <taxon>Ahrensiaceae</taxon>
        <taxon>Pseudahrensia</taxon>
    </lineage>
</organism>
<dbReference type="Proteomes" id="UP001597101">
    <property type="component" value="Unassembled WGS sequence"/>
</dbReference>
<dbReference type="Pfam" id="PF00773">
    <property type="entry name" value="RNB"/>
    <property type="match status" value="1"/>
</dbReference>
<evidence type="ECO:0000313" key="11">
    <source>
        <dbReference type="Proteomes" id="UP001597101"/>
    </source>
</evidence>
<feature type="domain" description="S1 motif" evidence="9">
    <location>
        <begin position="641"/>
        <end position="722"/>
    </location>
</feature>
<keyword evidence="11" id="KW-1185">Reference proteome</keyword>
<comment type="function">
    <text evidence="7">3'-5' exoribonuclease that releases 5'-nucleoside monophosphates and is involved in maturation of structured RNAs.</text>
</comment>
<dbReference type="HAMAP" id="MF_01895">
    <property type="entry name" value="RNase_R"/>
    <property type="match status" value="1"/>
</dbReference>
<dbReference type="InterPro" id="IPR004476">
    <property type="entry name" value="RNase_II/RNase_R"/>
</dbReference>
<dbReference type="NCBIfam" id="TIGR00358">
    <property type="entry name" value="3_prime_RNase"/>
    <property type="match status" value="1"/>
</dbReference>
<keyword evidence="6 7" id="KW-0694">RNA-binding</keyword>
<evidence type="ECO:0000259" key="9">
    <source>
        <dbReference type="PROSITE" id="PS50126"/>
    </source>
</evidence>
<comment type="catalytic activity">
    <reaction evidence="1 7">
        <text>Exonucleolytic cleavage in the 3'- to 5'-direction to yield nucleoside 5'-phosphates.</text>
        <dbReference type="EC" id="3.1.13.1"/>
    </reaction>
</comment>
<evidence type="ECO:0000256" key="1">
    <source>
        <dbReference type="ARBA" id="ARBA00001849"/>
    </source>
</evidence>
<dbReference type="CDD" id="cd04471">
    <property type="entry name" value="S1_RNase_R"/>
    <property type="match status" value="1"/>
</dbReference>
<gene>
    <name evidence="7 10" type="primary">rnr</name>
    <name evidence="10" type="ORF">ACFQ14_16710</name>
</gene>
<dbReference type="SMART" id="SM00955">
    <property type="entry name" value="RNB"/>
    <property type="match status" value="1"/>
</dbReference>
<dbReference type="Pfam" id="PF00575">
    <property type="entry name" value="S1"/>
    <property type="match status" value="1"/>
</dbReference>
<keyword evidence="3 7" id="KW-0540">Nuclease</keyword>
<keyword evidence="4 7" id="KW-0378">Hydrolase</keyword>
<accession>A0ABW3FHT0</accession>
<evidence type="ECO:0000256" key="3">
    <source>
        <dbReference type="ARBA" id="ARBA00022722"/>
    </source>
</evidence>
<dbReference type="InterPro" id="IPR003029">
    <property type="entry name" value="S1_domain"/>
</dbReference>
<dbReference type="InterPro" id="IPR011805">
    <property type="entry name" value="RNase_R"/>
</dbReference>
<evidence type="ECO:0000256" key="8">
    <source>
        <dbReference type="SAM" id="MobiDB-lite"/>
    </source>
</evidence>
<dbReference type="PANTHER" id="PTHR23355:SF9">
    <property type="entry name" value="DIS3-LIKE EXONUCLEASE 2"/>
    <property type="match status" value="1"/>
</dbReference>
<keyword evidence="2 7" id="KW-0963">Cytoplasm</keyword>
<proteinExistence type="inferred from homology"/>
<evidence type="ECO:0000256" key="2">
    <source>
        <dbReference type="ARBA" id="ARBA00022490"/>
    </source>
</evidence>
<dbReference type="SUPFAM" id="SSF50249">
    <property type="entry name" value="Nucleic acid-binding proteins"/>
    <property type="match status" value="2"/>
</dbReference>
<dbReference type="EMBL" id="JBHTJV010000026">
    <property type="protein sequence ID" value="MFD0918046.1"/>
    <property type="molecule type" value="Genomic_DNA"/>
</dbReference>
<evidence type="ECO:0000256" key="5">
    <source>
        <dbReference type="ARBA" id="ARBA00022839"/>
    </source>
</evidence>
<comment type="similarity">
    <text evidence="7">Belongs to the RNR ribonuclease family. RNase R subfamily.</text>
</comment>
<comment type="subcellular location">
    <subcellularLocation>
        <location evidence="7">Cytoplasm</location>
    </subcellularLocation>
</comment>
<dbReference type="InterPro" id="IPR040476">
    <property type="entry name" value="CSD2"/>
</dbReference>
<evidence type="ECO:0000256" key="6">
    <source>
        <dbReference type="ARBA" id="ARBA00022884"/>
    </source>
</evidence>
<evidence type="ECO:0000313" key="10">
    <source>
        <dbReference type="EMBL" id="MFD0918046.1"/>
    </source>
</evidence>
<evidence type="ECO:0000256" key="7">
    <source>
        <dbReference type="HAMAP-Rule" id="MF_01895"/>
    </source>
</evidence>
<dbReference type="RefSeq" id="WP_377213895.1">
    <property type="nucleotide sequence ID" value="NZ_JBHTJV010000026.1"/>
</dbReference>
<dbReference type="PROSITE" id="PS01175">
    <property type="entry name" value="RIBONUCLEASE_II"/>
    <property type="match status" value="1"/>
</dbReference>
<comment type="caution">
    <text evidence="10">The sequence shown here is derived from an EMBL/GenBank/DDBJ whole genome shotgun (WGS) entry which is preliminary data.</text>
</comment>
<evidence type="ECO:0000256" key="4">
    <source>
        <dbReference type="ARBA" id="ARBA00022801"/>
    </source>
</evidence>
<dbReference type="InterPro" id="IPR022966">
    <property type="entry name" value="RNase_II/R_CS"/>
</dbReference>